<gene>
    <name evidence="2" type="ORF">GCM10008908_23860</name>
</gene>
<organism evidence="2 3">
    <name type="scientific">Clostridium subterminale</name>
    <dbReference type="NCBI Taxonomy" id="1550"/>
    <lineage>
        <taxon>Bacteria</taxon>
        <taxon>Bacillati</taxon>
        <taxon>Bacillota</taxon>
        <taxon>Clostridia</taxon>
        <taxon>Eubacteriales</taxon>
        <taxon>Clostridiaceae</taxon>
        <taxon>Clostridium</taxon>
    </lineage>
</organism>
<evidence type="ECO:0000313" key="3">
    <source>
        <dbReference type="Proteomes" id="UP001501047"/>
    </source>
</evidence>
<reference evidence="3" key="1">
    <citation type="journal article" date="2019" name="Int. J. Syst. Evol. Microbiol.">
        <title>The Global Catalogue of Microorganisms (GCM) 10K type strain sequencing project: providing services to taxonomists for standard genome sequencing and annotation.</title>
        <authorList>
            <consortium name="The Broad Institute Genomics Platform"/>
            <consortium name="The Broad Institute Genome Sequencing Center for Infectious Disease"/>
            <person name="Wu L."/>
            <person name="Ma J."/>
        </authorList>
    </citation>
    <scope>NUCLEOTIDE SEQUENCE [LARGE SCALE GENOMIC DNA]</scope>
    <source>
        <strain evidence="3">JCM 1417</strain>
    </source>
</reference>
<keyword evidence="3" id="KW-1185">Reference proteome</keyword>
<comment type="caution">
    <text evidence="2">The sequence shown here is derived from an EMBL/GenBank/DDBJ whole genome shotgun (WGS) entry which is preliminary data.</text>
</comment>
<protein>
    <submittedName>
        <fullName evidence="2">Uncharacterized protein</fullName>
    </submittedName>
</protein>
<accession>A0ABP3W0G0</accession>
<dbReference type="EMBL" id="BAAACI010000006">
    <property type="protein sequence ID" value="GAA0774283.1"/>
    <property type="molecule type" value="Genomic_DNA"/>
</dbReference>
<evidence type="ECO:0000256" key="1">
    <source>
        <dbReference type="SAM" id="Phobius"/>
    </source>
</evidence>
<feature type="transmembrane region" description="Helical" evidence="1">
    <location>
        <begin position="6"/>
        <end position="23"/>
    </location>
</feature>
<evidence type="ECO:0000313" key="2">
    <source>
        <dbReference type="EMBL" id="GAA0774283.1"/>
    </source>
</evidence>
<feature type="transmembrane region" description="Helical" evidence="1">
    <location>
        <begin position="76"/>
        <end position="95"/>
    </location>
</feature>
<keyword evidence="1" id="KW-1133">Transmembrane helix</keyword>
<keyword evidence="1" id="KW-0472">Membrane</keyword>
<feature type="transmembrane region" description="Helical" evidence="1">
    <location>
        <begin position="35"/>
        <end position="56"/>
    </location>
</feature>
<sequence>MGYNNFLFILSMIMIILQIMYYINETVVDLSVKHYISAIISIIFILSDLILIFIWFPKSINKTIYISYIYTDNSLNKILLALGLAIMILWSLKLYKSIKEIGKINNE</sequence>
<dbReference type="RefSeq" id="WP_343826652.1">
    <property type="nucleotide sequence ID" value="NZ_BAAACI010000006.1"/>
</dbReference>
<name>A0ABP3W0G0_CLOSU</name>
<keyword evidence="1" id="KW-0812">Transmembrane</keyword>
<proteinExistence type="predicted"/>
<dbReference type="Proteomes" id="UP001501047">
    <property type="component" value="Unassembled WGS sequence"/>
</dbReference>